<dbReference type="InterPro" id="IPR008920">
    <property type="entry name" value="TF_FadR/GntR_C"/>
</dbReference>
<evidence type="ECO:0000256" key="3">
    <source>
        <dbReference type="ARBA" id="ARBA00023015"/>
    </source>
</evidence>
<gene>
    <name evidence="8" type="ORF">ABID16_002355</name>
</gene>
<keyword evidence="2" id="KW-0378">Hydrolase</keyword>
<dbReference type="EMBL" id="JBEPMB010000003">
    <property type="protein sequence ID" value="MET3614018.1"/>
    <property type="molecule type" value="Genomic_DNA"/>
</dbReference>
<dbReference type="InterPro" id="IPR036390">
    <property type="entry name" value="WH_DNA-bd_sf"/>
</dbReference>
<name>A0ABV2IZZ4_9HYPH</name>
<dbReference type="SUPFAM" id="SSF48008">
    <property type="entry name" value="GntR ligand-binding domain-like"/>
    <property type="match status" value="1"/>
</dbReference>
<reference evidence="8 9" key="1">
    <citation type="submission" date="2024-06" db="EMBL/GenBank/DDBJ databases">
        <title>Genomic Encyclopedia of Type Strains, Phase IV (KMG-IV): sequencing the most valuable type-strain genomes for metagenomic binning, comparative biology and taxonomic classification.</title>
        <authorList>
            <person name="Goeker M."/>
        </authorList>
    </citation>
    <scope>NUCLEOTIDE SEQUENCE [LARGE SCALE GENOMIC DNA]</scope>
    <source>
        <strain evidence="8 9">DSM 29780</strain>
    </source>
</reference>
<dbReference type="PANTHER" id="PTHR48081">
    <property type="entry name" value="AB HYDROLASE SUPERFAMILY PROTEIN C4A8.06C"/>
    <property type="match status" value="1"/>
</dbReference>
<dbReference type="SMART" id="SM00345">
    <property type="entry name" value="HTH_GNTR"/>
    <property type="match status" value="1"/>
</dbReference>
<dbReference type="Pfam" id="PF00392">
    <property type="entry name" value="GntR"/>
    <property type="match status" value="1"/>
</dbReference>
<accession>A0ABV2IZZ4</accession>
<organism evidence="8 9">
    <name type="scientific">Rhizobium aquaticum</name>
    <dbReference type="NCBI Taxonomy" id="1549636"/>
    <lineage>
        <taxon>Bacteria</taxon>
        <taxon>Pseudomonadati</taxon>
        <taxon>Pseudomonadota</taxon>
        <taxon>Alphaproteobacteria</taxon>
        <taxon>Hyphomicrobiales</taxon>
        <taxon>Rhizobiaceae</taxon>
        <taxon>Rhizobium/Agrobacterium group</taxon>
        <taxon>Rhizobium</taxon>
    </lineage>
</organism>
<dbReference type="PRINTS" id="PR00035">
    <property type="entry name" value="HTHGNTR"/>
</dbReference>
<dbReference type="InterPro" id="IPR000524">
    <property type="entry name" value="Tscrpt_reg_HTH_GntR"/>
</dbReference>
<keyword evidence="3" id="KW-0805">Transcription regulation</keyword>
<dbReference type="RefSeq" id="WP_354556535.1">
    <property type="nucleotide sequence ID" value="NZ_JBEPMB010000003.1"/>
</dbReference>
<dbReference type="SUPFAM" id="SSF46785">
    <property type="entry name" value="Winged helix' DNA-binding domain"/>
    <property type="match status" value="1"/>
</dbReference>
<feature type="domain" description="HTH gntR-type" evidence="7">
    <location>
        <begin position="375"/>
        <end position="443"/>
    </location>
</feature>
<dbReference type="PROSITE" id="PS01173">
    <property type="entry name" value="LIPASE_GDXG_HIS"/>
    <property type="match status" value="1"/>
</dbReference>
<dbReference type="Pfam" id="PF07729">
    <property type="entry name" value="FCD"/>
    <property type="match status" value="1"/>
</dbReference>
<evidence type="ECO:0000256" key="2">
    <source>
        <dbReference type="ARBA" id="ARBA00022801"/>
    </source>
</evidence>
<keyword evidence="9" id="KW-1185">Reference proteome</keyword>
<keyword evidence="4 8" id="KW-0238">DNA-binding</keyword>
<dbReference type="Pfam" id="PF07859">
    <property type="entry name" value="Abhydrolase_3"/>
    <property type="match status" value="1"/>
</dbReference>
<dbReference type="SMART" id="SM00895">
    <property type="entry name" value="FCD"/>
    <property type="match status" value="1"/>
</dbReference>
<evidence type="ECO:0000256" key="6">
    <source>
        <dbReference type="PROSITE-ProRule" id="PRU10038"/>
    </source>
</evidence>
<dbReference type="PROSITE" id="PS50949">
    <property type="entry name" value="HTH_GNTR"/>
    <property type="match status" value="1"/>
</dbReference>
<dbReference type="SUPFAM" id="SSF53474">
    <property type="entry name" value="alpha/beta-Hydrolases"/>
    <property type="match status" value="1"/>
</dbReference>
<evidence type="ECO:0000256" key="4">
    <source>
        <dbReference type="ARBA" id="ARBA00023125"/>
    </source>
</evidence>
<keyword evidence="5" id="KW-0804">Transcription</keyword>
<evidence type="ECO:0000313" key="8">
    <source>
        <dbReference type="EMBL" id="MET3614018.1"/>
    </source>
</evidence>
<comment type="caution">
    <text evidence="8">The sequence shown here is derived from an EMBL/GenBank/DDBJ whole genome shotgun (WGS) entry which is preliminary data.</text>
</comment>
<evidence type="ECO:0000256" key="1">
    <source>
        <dbReference type="ARBA" id="ARBA00010515"/>
    </source>
</evidence>
<dbReference type="InterPro" id="IPR002168">
    <property type="entry name" value="Lipase_GDXG_HIS_AS"/>
</dbReference>
<dbReference type="GO" id="GO:0003677">
    <property type="term" value="F:DNA binding"/>
    <property type="evidence" value="ECO:0007669"/>
    <property type="project" value="UniProtKB-KW"/>
</dbReference>
<dbReference type="Gene3D" id="1.10.10.10">
    <property type="entry name" value="Winged helix-like DNA-binding domain superfamily/Winged helix DNA-binding domain"/>
    <property type="match status" value="1"/>
</dbReference>
<dbReference type="Proteomes" id="UP001549047">
    <property type="component" value="Unassembled WGS sequence"/>
</dbReference>
<proteinExistence type="inferred from homology"/>
<sequence>MSLLINKRNPTAVPGQIAMDLALAMERIEQRQSKSMQDMVMNAADYRAWFDDYTSVISSREERAQVETRDTMVSVDGLDTAVRIYEPPQAQSVIVFVHGGGWIMGSIETHDHQCRWLALNTSSRVISIEYGLAPERPYPFAVNQVAGVVQKIMTTAELHADMPIFVAGDSAGANIAAMAILELPRTDREKLTAFISIYGAYSPHMNLSSHKLFKDGTYGLSKQQMQFFWNLYAPHISPEDRSQITILGRQIDFFPPTLCIGVEYDLLLDDTLSFYSDLASIGADVTLSLWPGLTHGVLHFLGIVDSVTTSAQTIVQFVATRRGGDGRGSDNPSIGRLLTEPRYRSIVQLPMLEQEQRVSVGKTLAITAPHLIPRGRLHGSLTYMLGNEIISGKYPPGELLPSEDEVAPDRAVSRNAYREAIRTLAAKGLVVATPKVGTKVAPRDNWRVLDPDVLAWQLESALDEDFLKSLFEMRKVVEPSAAALCAVRLTKATRAEFADALSKLTHNALYDPAWISAMLKFHRLLLEGSGNLLLAGLWPSFDVGLRWLANLHAVYGQEGRMRDPVGDYAMVFDKLASRDAEASMIHAAYLIDEALADAASILQSLAAGDIPYNRPAVHDADVEFGTAGQLAEASSTKDH</sequence>
<evidence type="ECO:0000259" key="7">
    <source>
        <dbReference type="PROSITE" id="PS50949"/>
    </source>
</evidence>
<evidence type="ECO:0000313" key="9">
    <source>
        <dbReference type="Proteomes" id="UP001549047"/>
    </source>
</evidence>
<evidence type="ECO:0000256" key="5">
    <source>
        <dbReference type="ARBA" id="ARBA00023163"/>
    </source>
</evidence>
<dbReference type="InterPro" id="IPR011711">
    <property type="entry name" value="GntR_C"/>
</dbReference>
<dbReference type="InterPro" id="IPR013094">
    <property type="entry name" value="AB_hydrolase_3"/>
</dbReference>
<feature type="active site" evidence="6">
    <location>
        <position position="170"/>
    </location>
</feature>
<dbReference type="InterPro" id="IPR036388">
    <property type="entry name" value="WH-like_DNA-bd_sf"/>
</dbReference>
<comment type="similarity">
    <text evidence="1">Belongs to the 'GDXG' lipolytic enzyme family.</text>
</comment>
<protein>
    <submittedName>
        <fullName evidence="8">DNA-binding FadR family transcriptional regulator/acetyl esterase/lipase</fullName>
    </submittedName>
</protein>
<dbReference type="PROSITE" id="PS01174">
    <property type="entry name" value="LIPASE_GDXG_SER"/>
    <property type="match status" value="1"/>
</dbReference>
<dbReference type="CDD" id="cd07377">
    <property type="entry name" value="WHTH_GntR"/>
    <property type="match status" value="1"/>
</dbReference>
<dbReference type="InterPro" id="IPR050300">
    <property type="entry name" value="GDXG_lipolytic_enzyme"/>
</dbReference>
<dbReference type="PANTHER" id="PTHR48081:SF8">
    <property type="entry name" value="ALPHA_BETA HYDROLASE FOLD-3 DOMAIN-CONTAINING PROTEIN-RELATED"/>
    <property type="match status" value="1"/>
</dbReference>
<dbReference type="InterPro" id="IPR033140">
    <property type="entry name" value="Lipase_GDXG_put_SER_AS"/>
</dbReference>
<dbReference type="Gene3D" id="1.20.120.530">
    <property type="entry name" value="GntR ligand-binding domain-like"/>
    <property type="match status" value="1"/>
</dbReference>
<dbReference type="InterPro" id="IPR029058">
    <property type="entry name" value="AB_hydrolase_fold"/>
</dbReference>
<dbReference type="Gene3D" id="3.40.50.1820">
    <property type="entry name" value="alpha/beta hydrolase"/>
    <property type="match status" value="1"/>
</dbReference>